<dbReference type="PANTHER" id="PTHR24221">
    <property type="entry name" value="ATP-BINDING CASSETTE SUB-FAMILY B"/>
    <property type="match status" value="1"/>
</dbReference>
<evidence type="ECO:0000256" key="9">
    <source>
        <dbReference type="SAM" id="Phobius"/>
    </source>
</evidence>
<feature type="domain" description="ABC transmembrane type-1" evidence="11">
    <location>
        <begin position="49"/>
        <end position="356"/>
    </location>
</feature>
<evidence type="ECO:0000313" key="13">
    <source>
        <dbReference type="Proteomes" id="UP000009072"/>
    </source>
</evidence>
<dbReference type="PROSITE" id="PS00211">
    <property type="entry name" value="ABC_TRANSPORTER_1"/>
    <property type="match status" value="1"/>
</dbReference>
<name>Q6KHD4_MYCM1</name>
<gene>
    <name evidence="12" type="primary">mldB1</name>
    <name evidence="12" type="ordered locus">MMOB5100</name>
</gene>
<keyword evidence="3" id="KW-0813">Transport</keyword>
<dbReference type="OrthoDB" id="383768at2"/>
<evidence type="ECO:0000256" key="2">
    <source>
        <dbReference type="ARBA" id="ARBA00005417"/>
    </source>
</evidence>
<dbReference type="eggNOG" id="COG1132">
    <property type="taxonomic scope" value="Bacteria"/>
</dbReference>
<dbReference type="FunFam" id="3.40.50.300:FF:000287">
    <property type="entry name" value="Multidrug ABC transporter ATP-binding protein"/>
    <property type="match status" value="1"/>
</dbReference>
<dbReference type="PANTHER" id="PTHR24221:SF654">
    <property type="entry name" value="ATP-BINDING CASSETTE SUB-FAMILY B MEMBER 6"/>
    <property type="match status" value="1"/>
</dbReference>
<keyword evidence="4 9" id="KW-0812">Transmembrane</keyword>
<dbReference type="SUPFAM" id="SSF52540">
    <property type="entry name" value="P-loop containing nucleoside triphosphate hydrolases"/>
    <property type="match status" value="1"/>
</dbReference>
<accession>Q6KHD4</accession>
<comment type="similarity">
    <text evidence="2">Belongs to the ABC transporter superfamily.</text>
</comment>
<evidence type="ECO:0000256" key="5">
    <source>
        <dbReference type="ARBA" id="ARBA00022741"/>
    </source>
</evidence>
<organism evidence="12 13">
    <name type="scientific">Mycoplasma mobile (strain ATCC 43663 / 163K / NCTC 11711)</name>
    <name type="common">Mesomycoplasma mobile</name>
    <dbReference type="NCBI Taxonomy" id="267748"/>
    <lineage>
        <taxon>Bacteria</taxon>
        <taxon>Bacillati</taxon>
        <taxon>Mycoplasmatota</taxon>
        <taxon>Mycoplasmoidales</taxon>
        <taxon>Metamycoplasmataceae</taxon>
        <taxon>Mesomycoplasma</taxon>
    </lineage>
</organism>
<feature type="transmembrane region" description="Helical" evidence="9">
    <location>
        <begin position="195"/>
        <end position="214"/>
    </location>
</feature>
<dbReference type="SMART" id="SM00382">
    <property type="entry name" value="AAA"/>
    <property type="match status" value="1"/>
</dbReference>
<dbReference type="Pfam" id="PF00664">
    <property type="entry name" value="ABC_membrane"/>
    <property type="match status" value="1"/>
</dbReference>
<evidence type="ECO:0000256" key="7">
    <source>
        <dbReference type="ARBA" id="ARBA00022989"/>
    </source>
</evidence>
<sequence length="631" mass="70608">MKHYKRKECYNMTSKELKKQKIKNKEELTLMQSLAILFKYIAFYKTKFIIVIVLSVLFALINVGAIVGIYFVFKVIGESLKLPGSSVDFALVSLYLGILLIAYLISLVFSTIQTVFMVKIAQQVGNAIRSDLFKRIQVLKLSYFDQNSSGDIMSRLTNDTNNVTVALSQNFTQFITITLQISSMLIAMFVFSPYIALVVFGLSPLMLGAVFIAVKKSQPYFNENQQRVGELNGFAEEMISAHRVTNTFNKKSYLQASFDTLNNKIIKANATSQIISGLTGPWNLFMASFLQILAYALAIIFALNNIEFGGAVSTLNPNGATNPGETISLIGIFILFLNNFTNPIFQLFQLLNIIQGAISGTKRFHEVLVKPSEHLEEENIIVKNIKGKIEVKNLNFSYDGKTPVLKNINFIANPGETIAIVGPTGSGKTTFINLLTKFYNVEDGDILIDNQSIKQITKSSLRENVSVVLQDTFLFEDTVANNIKLSKPNATMEEIINSAKVANADHFIRSLEHGYDTMLKPEAEDLSLGQKQLLAIARAVLRDANILILDEATSSIDTKTEKDIQDAMLKLMENKTSFVIAHRLSTIKNADQILVLRNGEIIEHGNHLKLLEDKGFYYKMYTSARSMEEFE</sequence>
<dbReference type="InterPro" id="IPR017871">
    <property type="entry name" value="ABC_transporter-like_CS"/>
</dbReference>
<dbReference type="GO" id="GO:0034040">
    <property type="term" value="F:ATPase-coupled lipid transmembrane transporter activity"/>
    <property type="evidence" value="ECO:0007669"/>
    <property type="project" value="TreeGrafter"/>
</dbReference>
<evidence type="ECO:0000256" key="4">
    <source>
        <dbReference type="ARBA" id="ARBA00022692"/>
    </source>
</evidence>
<evidence type="ECO:0000256" key="6">
    <source>
        <dbReference type="ARBA" id="ARBA00022840"/>
    </source>
</evidence>
<dbReference type="Proteomes" id="UP000009072">
    <property type="component" value="Chromosome"/>
</dbReference>
<dbReference type="GO" id="GO:0005886">
    <property type="term" value="C:plasma membrane"/>
    <property type="evidence" value="ECO:0007669"/>
    <property type="project" value="UniProtKB-SubCell"/>
</dbReference>
<dbReference type="CDD" id="cd18547">
    <property type="entry name" value="ABC_6TM_Tm288_like"/>
    <property type="match status" value="1"/>
</dbReference>
<dbReference type="InterPro" id="IPR003593">
    <property type="entry name" value="AAA+_ATPase"/>
</dbReference>
<dbReference type="GO" id="GO:0140359">
    <property type="term" value="F:ABC-type transporter activity"/>
    <property type="evidence" value="ECO:0007669"/>
    <property type="project" value="InterPro"/>
</dbReference>
<keyword evidence="7 9" id="KW-1133">Transmembrane helix</keyword>
<feature type="transmembrane region" description="Helical" evidence="9">
    <location>
        <begin position="93"/>
        <end position="112"/>
    </location>
</feature>
<feature type="domain" description="ABC transporter" evidence="10">
    <location>
        <begin position="389"/>
        <end position="623"/>
    </location>
</feature>
<dbReference type="CDD" id="cd03254">
    <property type="entry name" value="ABCC_Glucan_exporter_like"/>
    <property type="match status" value="1"/>
</dbReference>
<dbReference type="SUPFAM" id="SSF90123">
    <property type="entry name" value="ABC transporter transmembrane region"/>
    <property type="match status" value="1"/>
</dbReference>
<evidence type="ECO:0000256" key="8">
    <source>
        <dbReference type="ARBA" id="ARBA00023136"/>
    </source>
</evidence>
<comment type="subcellular location">
    <subcellularLocation>
        <location evidence="1">Cell membrane</location>
        <topology evidence="1">Multi-pass membrane protein</topology>
    </subcellularLocation>
</comment>
<dbReference type="PROSITE" id="PS50893">
    <property type="entry name" value="ABC_TRANSPORTER_2"/>
    <property type="match status" value="1"/>
</dbReference>
<dbReference type="InterPro" id="IPR039421">
    <property type="entry name" value="Type_1_exporter"/>
</dbReference>
<feature type="transmembrane region" description="Helical" evidence="9">
    <location>
        <begin position="326"/>
        <end position="345"/>
    </location>
</feature>
<evidence type="ECO:0000259" key="10">
    <source>
        <dbReference type="PROSITE" id="PS50893"/>
    </source>
</evidence>
<dbReference type="KEGG" id="mmo:MMOB5100"/>
<evidence type="ECO:0000256" key="3">
    <source>
        <dbReference type="ARBA" id="ARBA00022448"/>
    </source>
</evidence>
<keyword evidence="6" id="KW-0067">ATP-binding</keyword>
<evidence type="ECO:0000313" key="12">
    <source>
        <dbReference type="EMBL" id="AAT27996.1"/>
    </source>
</evidence>
<dbReference type="HOGENOM" id="CLU_000604_84_4_14"/>
<dbReference type="GO" id="GO:0005524">
    <property type="term" value="F:ATP binding"/>
    <property type="evidence" value="ECO:0007669"/>
    <property type="project" value="UniProtKB-KW"/>
</dbReference>
<dbReference type="EMBL" id="AE017308">
    <property type="protein sequence ID" value="AAT27996.1"/>
    <property type="molecule type" value="Genomic_DNA"/>
</dbReference>
<dbReference type="InterPro" id="IPR036640">
    <property type="entry name" value="ABC1_TM_sf"/>
</dbReference>
<dbReference type="Gene3D" id="1.20.1560.10">
    <property type="entry name" value="ABC transporter type 1, transmembrane domain"/>
    <property type="match status" value="1"/>
</dbReference>
<keyword evidence="5" id="KW-0547">Nucleotide-binding</keyword>
<dbReference type="Pfam" id="PF00005">
    <property type="entry name" value="ABC_tran"/>
    <property type="match status" value="1"/>
</dbReference>
<dbReference type="InterPro" id="IPR003439">
    <property type="entry name" value="ABC_transporter-like_ATP-bd"/>
</dbReference>
<keyword evidence="13" id="KW-1185">Reference proteome</keyword>
<dbReference type="PROSITE" id="PS50929">
    <property type="entry name" value="ABC_TM1F"/>
    <property type="match status" value="1"/>
</dbReference>
<dbReference type="InterPro" id="IPR011527">
    <property type="entry name" value="ABC1_TM_dom"/>
</dbReference>
<feature type="transmembrane region" description="Helical" evidence="9">
    <location>
        <begin position="48"/>
        <end position="73"/>
    </location>
</feature>
<proteinExistence type="inferred from homology"/>
<dbReference type="Gene3D" id="3.40.50.300">
    <property type="entry name" value="P-loop containing nucleotide triphosphate hydrolases"/>
    <property type="match status" value="1"/>
</dbReference>
<evidence type="ECO:0000256" key="1">
    <source>
        <dbReference type="ARBA" id="ARBA00004651"/>
    </source>
</evidence>
<dbReference type="GO" id="GO:0016887">
    <property type="term" value="F:ATP hydrolysis activity"/>
    <property type="evidence" value="ECO:0007669"/>
    <property type="project" value="InterPro"/>
</dbReference>
<keyword evidence="8 9" id="KW-0472">Membrane</keyword>
<dbReference type="InterPro" id="IPR027417">
    <property type="entry name" value="P-loop_NTPase"/>
</dbReference>
<reference evidence="12 13" key="1">
    <citation type="journal article" date="2004" name="Genome Res.">
        <title>The complete genome and proteome of Mycoplasma mobile.</title>
        <authorList>
            <person name="Jaffe J.D."/>
            <person name="Stange-Thomann N."/>
            <person name="Smith C."/>
            <person name="DeCaprio D."/>
            <person name="Fisher S."/>
            <person name="Butler J."/>
            <person name="Calvo S."/>
            <person name="Elkins T."/>
            <person name="FitzGerald M.G."/>
            <person name="Hafez N."/>
            <person name="Kodira C.D."/>
            <person name="Major J."/>
            <person name="Wang S."/>
            <person name="Wilkinson J."/>
            <person name="Nicol R."/>
            <person name="Nusbaum C."/>
            <person name="Birren B."/>
            <person name="Berg H.C."/>
            <person name="Church G.M."/>
        </authorList>
    </citation>
    <scope>NUCLEOTIDE SEQUENCE [LARGE SCALE GENOMIC DNA]</scope>
    <source>
        <strain evidence="13">ATCC 43663 / 163K / NCTC 11711</strain>
    </source>
</reference>
<dbReference type="STRING" id="267748.MMOB5100"/>
<feature type="transmembrane region" description="Helical" evidence="9">
    <location>
        <begin position="284"/>
        <end position="306"/>
    </location>
</feature>
<evidence type="ECO:0000259" key="11">
    <source>
        <dbReference type="PROSITE" id="PS50929"/>
    </source>
</evidence>
<protein>
    <submittedName>
        <fullName evidence="12">ABC-type multidrug/protein/lipid transport system ATPase component</fullName>
    </submittedName>
</protein>
<dbReference type="AlphaFoldDB" id="Q6KHD4"/>